<dbReference type="RefSeq" id="WP_264787959.1">
    <property type="nucleotide sequence ID" value="NZ_AP026867.1"/>
</dbReference>
<keyword evidence="9" id="KW-0812">Transmembrane</keyword>
<keyword evidence="9" id="KW-1133">Transmembrane helix</keyword>
<keyword evidence="12" id="KW-1185">Reference proteome</keyword>
<protein>
    <recommendedName>
        <fullName evidence="2">histidine kinase</fullName>
        <ecNumber evidence="2">2.7.13.3</ecNumber>
    </recommendedName>
</protein>
<keyword evidence="3" id="KW-0597">Phosphoprotein</keyword>
<dbReference type="InterPro" id="IPR036890">
    <property type="entry name" value="HATPase_C_sf"/>
</dbReference>
<dbReference type="CDD" id="cd00082">
    <property type="entry name" value="HisKA"/>
    <property type="match status" value="1"/>
</dbReference>
<feature type="transmembrane region" description="Helical" evidence="9">
    <location>
        <begin position="12"/>
        <end position="30"/>
    </location>
</feature>
<organism evidence="11 12">
    <name type="scientific">Aureispira anguillae</name>
    <dbReference type="NCBI Taxonomy" id="2864201"/>
    <lineage>
        <taxon>Bacteria</taxon>
        <taxon>Pseudomonadati</taxon>
        <taxon>Bacteroidota</taxon>
        <taxon>Saprospiria</taxon>
        <taxon>Saprospirales</taxon>
        <taxon>Saprospiraceae</taxon>
        <taxon>Aureispira</taxon>
    </lineage>
</organism>
<evidence type="ECO:0000256" key="8">
    <source>
        <dbReference type="ARBA" id="ARBA00023012"/>
    </source>
</evidence>
<evidence type="ECO:0000256" key="1">
    <source>
        <dbReference type="ARBA" id="ARBA00000085"/>
    </source>
</evidence>
<evidence type="ECO:0000256" key="5">
    <source>
        <dbReference type="ARBA" id="ARBA00022741"/>
    </source>
</evidence>
<sequence length="396" mass="45867">MKKPKLYERPKWRFALIIIALIVVVASISYTNTVVYQLKLDEQKNVELWFEAQKKMLEATPEEAEVFDFDLNFKIIEANSDIPIILTDEHYRIIDAMNYGDKDIKEDTAFFNSEVRYLSTHKTPVVLGDATYKNYLFYRQSTLITSLEWFPYFQFAILGVLLMLSYFTFSFNRQAEQERVWVGMAKETAHQLGTPITSLMGWIENIKMMYAEDENLLMIADEMNTDVELLKLVADRFSKIGAVPDLEPINIYNNLNKHLQYVQQRASRKITFDFPIQDEIPPLMVNINPLLFDWVIENLLKNALDAMEGKGQISAHVSDNEQFVYIDISDSGKGIPKKNFKSVFQPGYSTKKRGWGLGLSLCKRIVEKYHNGKIFVLQSTEGEGTTFRIQLPQIKQ</sequence>
<dbReference type="SMART" id="SM00387">
    <property type="entry name" value="HATPase_c"/>
    <property type="match status" value="1"/>
</dbReference>
<dbReference type="SUPFAM" id="SSF55874">
    <property type="entry name" value="ATPase domain of HSP90 chaperone/DNA topoisomerase II/histidine kinase"/>
    <property type="match status" value="1"/>
</dbReference>
<feature type="transmembrane region" description="Helical" evidence="9">
    <location>
        <begin position="149"/>
        <end position="169"/>
    </location>
</feature>
<dbReference type="EMBL" id="AP026867">
    <property type="protein sequence ID" value="BDS12597.1"/>
    <property type="molecule type" value="Genomic_DNA"/>
</dbReference>
<dbReference type="PRINTS" id="PR00344">
    <property type="entry name" value="BCTRLSENSOR"/>
</dbReference>
<evidence type="ECO:0000256" key="2">
    <source>
        <dbReference type="ARBA" id="ARBA00012438"/>
    </source>
</evidence>
<gene>
    <name evidence="11" type="ORF">AsAng_0033210</name>
</gene>
<proteinExistence type="predicted"/>
<keyword evidence="4" id="KW-0808">Transferase</keyword>
<dbReference type="PROSITE" id="PS50109">
    <property type="entry name" value="HIS_KIN"/>
    <property type="match status" value="1"/>
</dbReference>
<keyword evidence="7" id="KW-0067">ATP-binding</keyword>
<dbReference type="Pfam" id="PF02518">
    <property type="entry name" value="HATPase_c"/>
    <property type="match status" value="1"/>
</dbReference>
<keyword evidence="5" id="KW-0547">Nucleotide-binding</keyword>
<dbReference type="AlphaFoldDB" id="A0A916DUD6"/>
<reference evidence="11" key="1">
    <citation type="submission" date="2022-09" db="EMBL/GenBank/DDBJ databases">
        <title>Aureispira anguillicida sp. nov., isolated from Leptocephalus of Japanese eel Anguilla japonica.</title>
        <authorList>
            <person name="Yuasa K."/>
            <person name="Mekata T."/>
            <person name="Ikunari K."/>
        </authorList>
    </citation>
    <scope>NUCLEOTIDE SEQUENCE</scope>
    <source>
        <strain evidence="11">EL160426</strain>
    </source>
</reference>
<evidence type="ECO:0000256" key="3">
    <source>
        <dbReference type="ARBA" id="ARBA00022553"/>
    </source>
</evidence>
<dbReference type="PANTHER" id="PTHR43065:SF10">
    <property type="entry name" value="PEROXIDE STRESS-ACTIVATED HISTIDINE KINASE MAK3"/>
    <property type="match status" value="1"/>
</dbReference>
<accession>A0A916DUD6</accession>
<dbReference type="Proteomes" id="UP001060919">
    <property type="component" value="Chromosome"/>
</dbReference>
<dbReference type="GO" id="GO:0005524">
    <property type="term" value="F:ATP binding"/>
    <property type="evidence" value="ECO:0007669"/>
    <property type="project" value="UniProtKB-KW"/>
</dbReference>
<evidence type="ECO:0000256" key="9">
    <source>
        <dbReference type="SAM" id="Phobius"/>
    </source>
</evidence>
<dbReference type="InterPro" id="IPR005467">
    <property type="entry name" value="His_kinase_dom"/>
</dbReference>
<evidence type="ECO:0000313" key="12">
    <source>
        <dbReference type="Proteomes" id="UP001060919"/>
    </source>
</evidence>
<keyword evidence="6 11" id="KW-0418">Kinase</keyword>
<dbReference type="GO" id="GO:0000155">
    <property type="term" value="F:phosphorelay sensor kinase activity"/>
    <property type="evidence" value="ECO:0007669"/>
    <property type="project" value="InterPro"/>
</dbReference>
<evidence type="ECO:0000259" key="10">
    <source>
        <dbReference type="PROSITE" id="PS50109"/>
    </source>
</evidence>
<dbReference type="InterPro" id="IPR003594">
    <property type="entry name" value="HATPase_dom"/>
</dbReference>
<dbReference type="KEGG" id="aup:AsAng_0033210"/>
<comment type="catalytic activity">
    <reaction evidence="1">
        <text>ATP + protein L-histidine = ADP + protein N-phospho-L-histidine.</text>
        <dbReference type="EC" id="2.7.13.3"/>
    </reaction>
</comment>
<dbReference type="PANTHER" id="PTHR43065">
    <property type="entry name" value="SENSOR HISTIDINE KINASE"/>
    <property type="match status" value="1"/>
</dbReference>
<dbReference type="InterPro" id="IPR003661">
    <property type="entry name" value="HisK_dim/P_dom"/>
</dbReference>
<name>A0A916DUD6_9BACT</name>
<evidence type="ECO:0000256" key="7">
    <source>
        <dbReference type="ARBA" id="ARBA00022840"/>
    </source>
</evidence>
<keyword evidence="8" id="KW-0902">Two-component regulatory system</keyword>
<dbReference type="CDD" id="cd00075">
    <property type="entry name" value="HATPase"/>
    <property type="match status" value="1"/>
</dbReference>
<evidence type="ECO:0000256" key="4">
    <source>
        <dbReference type="ARBA" id="ARBA00022679"/>
    </source>
</evidence>
<feature type="domain" description="Histidine kinase" evidence="10">
    <location>
        <begin position="187"/>
        <end position="395"/>
    </location>
</feature>
<dbReference type="EC" id="2.7.13.3" evidence="2"/>
<keyword evidence="9" id="KW-0472">Membrane</keyword>
<evidence type="ECO:0000256" key="6">
    <source>
        <dbReference type="ARBA" id="ARBA00022777"/>
    </source>
</evidence>
<dbReference type="Gene3D" id="3.30.565.10">
    <property type="entry name" value="Histidine kinase-like ATPase, C-terminal domain"/>
    <property type="match status" value="1"/>
</dbReference>
<dbReference type="InterPro" id="IPR004358">
    <property type="entry name" value="Sig_transdc_His_kin-like_C"/>
</dbReference>
<evidence type="ECO:0000313" key="11">
    <source>
        <dbReference type="EMBL" id="BDS12597.1"/>
    </source>
</evidence>